<dbReference type="GO" id="GO:0003676">
    <property type="term" value="F:nucleic acid binding"/>
    <property type="evidence" value="ECO:0007669"/>
    <property type="project" value="InterPro"/>
</dbReference>
<dbReference type="InterPro" id="IPR011129">
    <property type="entry name" value="CSD"/>
</dbReference>
<dbReference type="InterPro" id="IPR018306">
    <property type="entry name" value="Phage_T5_Orf172_DNA-bd"/>
</dbReference>
<dbReference type="PRINTS" id="PR00050">
    <property type="entry name" value="COLDSHOCK"/>
</dbReference>
<evidence type="ECO:0000313" key="3">
    <source>
        <dbReference type="EMBL" id="MBM7555792.1"/>
    </source>
</evidence>
<dbReference type="PROSITE" id="PS00352">
    <property type="entry name" value="CSD_1"/>
    <property type="match status" value="1"/>
</dbReference>
<dbReference type="GO" id="GO:0005737">
    <property type="term" value="C:cytoplasm"/>
    <property type="evidence" value="ECO:0007669"/>
    <property type="project" value="UniProtKB-SubCell"/>
</dbReference>
<reference evidence="3" key="1">
    <citation type="submission" date="2021-01" db="EMBL/GenBank/DDBJ databases">
        <title>Genomic Encyclopedia of Type Strains, Phase IV (KMG-IV): sequencing the most valuable type-strain genomes for metagenomic binning, comparative biology and taxonomic classification.</title>
        <authorList>
            <person name="Goeker M."/>
        </authorList>
    </citation>
    <scope>NUCLEOTIDE SEQUENCE</scope>
    <source>
        <strain evidence="3">DSM 23230</strain>
    </source>
</reference>
<dbReference type="Proteomes" id="UP000774000">
    <property type="component" value="Unassembled WGS sequence"/>
</dbReference>
<dbReference type="EMBL" id="JAFBDQ010000003">
    <property type="protein sequence ID" value="MBM7555792.1"/>
    <property type="molecule type" value="Genomic_DNA"/>
</dbReference>
<dbReference type="Gene3D" id="2.40.50.140">
    <property type="entry name" value="Nucleic acid-binding proteins"/>
    <property type="match status" value="1"/>
</dbReference>
<dbReference type="InterPro" id="IPR019844">
    <property type="entry name" value="CSD_CS"/>
</dbReference>
<organism evidence="3 4">
    <name type="scientific">Halanaerobacter jeridensis</name>
    <dbReference type="NCBI Taxonomy" id="706427"/>
    <lineage>
        <taxon>Bacteria</taxon>
        <taxon>Bacillati</taxon>
        <taxon>Bacillota</taxon>
        <taxon>Clostridia</taxon>
        <taxon>Halanaerobiales</taxon>
        <taxon>Halobacteroidaceae</taxon>
        <taxon>Halanaerobacter</taxon>
    </lineage>
</organism>
<evidence type="ECO:0000259" key="2">
    <source>
        <dbReference type="PROSITE" id="PS51857"/>
    </source>
</evidence>
<comment type="subcellular location">
    <subcellularLocation>
        <location evidence="1">Cytoplasm</location>
    </subcellularLocation>
</comment>
<evidence type="ECO:0000313" key="4">
    <source>
        <dbReference type="Proteomes" id="UP000774000"/>
    </source>
</evidence>
<sequence>MKKIHNKWGFGMAPLKDKTKKKYNNAVTSVYNLIQNEKTDENILGNISEFKGMINRCLRQDQWDWFTVYELFGEPDLRYLYPLPQALSELRNGLIEEDKEVVDDNIKFLRNSYAKKICEIFLGIEEWSVDDLGYIYILSRRNEKDVLKIGMTERNVVKRVKEINSATGILRPFSPREVFKVKNPAYAEKEIFKKLEEYRIRTDREFFNIDYYEAKRKINSLMLELRLYNKTPGTIKFINDDKGYGFIKNDKKGDIFFHFSEVKDLDSLEEGSKVDFFINYSKKGIKAEYVEIINDN</sequence>
<protein>
    <submittedName>
        <fullName evidence="3">Cold shock CspA family protein</fullName>
    </submittedName>
</protein>
<comment type="caution">
    <text evidence="3">The sequence shown here is derived from an EMBL/GenBank/DDBJ whole genome shotgun (WGS) entry which is preliminary data.</text>
</comment>
<dbReference type="RefSeq" id="WP_204700519.1">
    <property type="nucleotide sequence ID" value="NZ_JAFBDQ010000003.1"/>
</dbReference>
<dbReference type="PROSITE" id="PS51857">
    <property type="entry name" value="CSD_2"/>
    <property type="match status" value="1"/>
</dbReference>
<dbReference type="AlphaFoldDB" id="A0A938XNQ4"/>
<dbReference type="Pfam" id="PF10544">
    <property type="entry name" value="T5orf172"/>
    <property type="match status" value="1"/>
</dbReference>
<evidence type="ECO:0000256" key="1">
    <source>
        <dbReference type="RuleBase" id="RU000408"/>
    </source>
</evidence>
<dbReference type="SMART" id="SM00357">
    <property type="entry name" value="CSP"/>
    <property type="match status" value="1"/>
</dbReference>
<dbReference type="SMART" id="SM00974">
    <property type="entry name" value="T5orf172"/>
    <property type="match status" value="1"/>
</dbReference>
<dbReference type="InterPro" id="IPR002059">
    <property type="entry name" value="CSP_DNA-bd"/>
</dbReference>
<feature type="domain" description="CSD" evidence="2">
    <location>
        <begin position="230"/>
        <end position="292"/>
    </location>
</feature>
<name>A0A938XNQ4_9FIRM</name>
<dbReference type="Pfam" id="PF00313">
    <property type="entry name" value="CSD"/>
    <property type="match status" value="1"/>
</dbReference>
<dbReference type="InterPro" id="IPR012340">
    <property type="entry name" value="NA-bd_OB-fold"/>
</dbReference>
<dbReference type="SUPFAM" id="SSF50249">
    <property type="entry name" value="Nucleic acid-binding proteins"/>
    <property type="match status" value="1"/>
</dbReference>
<gene>
    <name evidence="3" type="ORF">JOC47_000626</name>
</gene>
<keyword evidence="4" id="KW-1185">Reference proteome</keyword>
<proteinExistence type="predicted"/>
<accession>A0A938XNQ4</accession>